<dbReference type="STRING" id="1852522.SAMN06295960_3655"/>
<sequence length="34" mass="3940">MHEFLIFYAPLLIVVISLATVFIWGAYSRAEDRP</sequence>
<keyword evidence="1" id="KW-0472">Membrane</keyword>
<evidence type="ECO:0000313" key="3">
    <source>
        <dbReference type="Proteomes" id="UP000193834"/>
    </source>
</evidence>
<dbReference type="Pfam" id="PF22282">
    <property type="entry name" value="CydS"/>
    <property type="match status" value="1"/>
</dbReference>
<reference evidence="2 3" key="1">
    <citation type="submission" date="2017-04" db="EMBL/GenBank/DDBJ databases">
        <authorList>
            <person name="Afonso C.L."/>
            <person name="Miller P.J."/>
            <person name="Scott M.A."/>
            <person name="Spackman E."/>
            <person name="Goraichik I."/>
            <person name="Dimitrov K.M."/>
            <person name="Suarez D.L."/>
            <person name="Swayne D.E."/>
        </authorList>
    </citation>
    <scope>NUCLEOTIDE SEQUENCE [LARGE SCALE GENOMIC DNA]</scope>
    <source>
        <strain evidence="2 3">11</strain>
    </source>
</reference>
<protein>
    <submittedName>
        <fullName evidence="2">Uncharacterized protein</fullName>
    </submittedName>
</protein>
<organism evidence="2 3">
    <name type="scientific">Paenibacillus aquistagni</name>
    <dbReference type="NCBI Taxonomy" id="1852522"/>
    <lineage>
        <taxon>Bacteria</taxon>
        <taxon>Bacillati</taxon>
        <taxon>Bacillota</taxon>
        <taxon>Bacilli</taxon>
        <taxon>Bacillales</taxon>
        <taxon>Paenibacillaceae</taxon>
        <taxon>Paenibacillus</taxon>
    </lineage>
</organism>
<accession>A0A1X7LJV7</accession>
<keyword evidence="3" id="KW-1185">Reference proteome</keyword>
<dbReference type="Proteomes" id="UP000193834">
    <property type="component" value="Unassembled WGS sequence"/>
</dbReference>
<proteinExistence type="predicted"/>
<name>A0A1X7LJV7_9BACL</name>
<dbReference type="InterPro" id="IPR054381">
    <property type="entry name" value="CydS"/>
</dbReference>
<keyword evidence="1" id="KW-0812">Transmembrane</keyword>
<keyword evidence="1" id="KW-1133">Transmembrane helix</keyword>
<dbReference type="AlphaFoldDB" id="A0A1X7LJV7"/>
<dbReference type="RefSeq" id="WP_370738960.1">
    <property type="nucleotide sequence ID" value="NZ_FXAZ01000005.1"/>
</dbReference>
<gene>
    <name evidence="2" type="ORF">SAMN06295960_3655</name>
</gene>
<dbReference type="EMBL" id="FXAZ01000005">
    <property type="protein sequence ID" value="SMG54075.1"/>
    <property type="molecule type" value="Genomic_DNA"/>
</dbReference>
<evidence type="ECO:0000256" key="1">
    <source>
        <dbReference type="SAM" id="Phobius"/>
    </source>
</evidence>
<feature type="transmembrane region" description="Helical" evidence="1">
    <location>
        <begin position="6"/>
        <end position="27"/>
    </location>
</feature>
<evidence type="ECO:0000313" key="2">
    <source>
        <dbReference type="EMBL" id="SMG54075.1"/>
    </source>
</evidence>